<reference evidence="5 6" key="1">
    <citation type="submission" date="2018-10" db="EMBL/GenBank/DDBJ databases">
        <title>Phylogenomics of Brevibacillus.</title>
        <authorList>
            <person name="Dunlap C."/>
        </authorList>
    </citation>
    <scope>NUCLEOTIDE SEQUENCE [LARGE SCALE GENOMIC DNA]</scope>
    <source>
        <strain evidence="5 6">JCM 15716</strain>
    </source>
</reference>
<keyword evidence="4" id="KW-0812">Transmembrane</keyword>
<comment type="caution">
    <text evidence="5">The sequence shown here is derived from an EMBL/GenBank/DDBJ whole genome shotgun (WGS) entry which is preliminary data.</text>
</comment>
<dbReference type="OrthoDB" id="1726708at2"/>
<evidence type="ECO:0000256" key="2">
    <source>
        <dbReference type="ARBA" id="ARBA00023136"/>
    </source>
</evidence>
<feature type="transmembrane region" description="Helical" evidence="4">
    <location>
        <begin position="330"/>
        <end position="348"/>
    </location>
</feature>
<comment type="similarity">
    <text evidence="1">Belongs to the GerABKA family.</text>
</comment>
<protein>
    <submittedName>
        <fullName evidence="5">Spore germination protein</fullName>
    </submittedName>
</protein>
<dbReference type="GO" id="GO:0016020">
    <property type="term" value="C:membrane"/>
    <property type="evidence" value="ECO:0007669"/>
    <property type="project" value="InterPro"/>
</dbReference>
<keyword evidence="4" id="KW-1133">Transmembrane helix</keyword>
<feature type="region of interest" description="Disordered" evidence="3">
    <location>
        <begin position="472"/>
        <end position="492"/>
    </location>
</feature>
<dbReference type="Pfam" id="PF03323">
    <property type="entry name" value="GerA"/>
    <property type="match status" value="1"/>
</dbReference>
<dbReference type="PIRSF" id="PIRSF005690">
    <property type="entry name" value="GerBA"/>
    <property type="match status" value="1"/>
</dbReference>
<dbReference type="RefSeq" id="WP_122921522.1">
    <property type="nucleotide sequence ID" value="NZ_RHHQ01000029.1"/>
</dbReference>
<dbReference type="InterPro" id="IPR004995">
    <property type="entry name" value="Spore_Ger"/>
</dbReference>
<keyword evidence="2 4" id="KW-0472">Membrane</keyword>
<dbReference type="InterPro" id="IPR050768">
    <property type="entry name" value="UPF0353/GerABKA_families"/>
</dbReference>
<evidence type="ECO:0000313" key="6">
    <source>
        <dbReference type="Proteomes" id="UP000271031"/>
    </source>
</evidence>
<dbReference type="GO" id="GO:0009847">
    <property type="term" value="P:spore germination"/>
    <property type="evidence" value="ECO:0007669"/>
    <property type="project" value="InterPro"/>
</dbReference>
<dbReference type="PANTHER" id="PTHR22550:SF5">
    <property type="entry name" value="LEUCINE ZIPPER PROTEIN 4"/>
    <property type="match status" value="1"/>
</dbReference>
<evidence type="ECO:0000256" key="4">
    <source>
        <dbReference type="SAM" id="Phobius"/>
    </source>
</evidence>
<gene>
    <name evidence="5" type="ORF">EDM56_29615</name>
</gene>
<feature type="transmembrane region" description="Helical" evidence="4">
    <location>
        <begin position="413"/>
        <end position="438"/>
    </location>
</feature>
<sequence>MKKVSLHDLDEQAFRSMFANAADVNISSFLFETDTAPQKVVLLYCEGMAQSEKIDEFVLPRLHDMMATLERVDSASITKHRTLQLVEIQDGPDMLETVTLDLYSGELLLLFEGPQLLFALDIANPPNRSPEESNSEVSLKGPRDALTESIVTNVALIRKRLKTQSMSYEKFIIGTRSHTNVALLYIHDIIRMEIVEEARQRLLALDVDGLLASGQLEEGLSDHPSSLLPLFEYIGRPDYVVDALLRGRFAIIVEGSPMAIIAPANLTLLLKSPEDAHFPFYYVFFERLMRFAGLIVSIFLPGFWIAVSAFNLDQIPFPLLATIASVRLGLPFSGPMDFFLMLGLFELFREAGMRLPKAVGQTVTVVGGLIVGDAAIRSGITSPVTVVITSISTISMFTLVNQSLTGSISVLRIIILILSALFGMYGFMLALMGLALYLSSLESFGVPYLAPLSPIKFWEIMTSSFGKPWTKRNRRPSFLHTQDPTRRGDGSR</sequence>
<proteinExistence type="inferred from homology"/>
<dbReference type="PANTHER" id="PTHR22550">
    <property type="entry name" value="SPORE GERMINATION PROTEIN"/>
    <property type="match status" value="1"/>
</dbReference>
<keyword evidence="6" id="KW-1185">Reference proteome</keyword>
<feature type="transmembrane region" description="Helical" evidence="4">
    <location>
        <begin position="382"/>
        <end position="401"/>
    </location>
</feature>
<dbReference type="Proteomes" id="UP000271031">
    <property type="component" value="Unassembled WGS sequence"/>
</dbReference>
<evidence type="ECO:0000256" key="1">
    <source>
        <dbReference type="ARBA" id="ARBA00005278"/>
    </source>
</evidence>
<dbReference type="EMBL" id="RHHQ01000029">
    <property type="protein sequence ID" value="RNB79197.1"/>
    <property type="molecule type" value="Genomic_DNA"/>
</dbReference>
<accession>A0A3M8CVB6</accession>
<feature type="compositionally biased region" description="Basic and acidic residues" evidence="3">
    <location>
        <begin position="483"/>
        <end position="492"/>
    </location>
</feature>
<feature type="transmembrane region" description="Helical" evidence="4">
    <location>
        <begin position="291"/>
        <end position="310"/>
    </location>
</feature>
<organism evidence="5 6">
    <name type="scientific">Brevibacillus fluminis</name>
    <dbReference type="NCBI Taxonomy" id="511487"/>
    <lineage>
        <taxon>Bacteria</taxon>
        <taxon>Bacillati</taxon>
        <taxon>Bacillota</taxon>
        <taxon>Bacilli</taxon>
        <taxon>Bacillales</taxon>
        <taxon>Paenibacillaceae</taxon>
        <taxon>Brevibacillus</taxon>
    </lineage>
</organism>
<dbReference type="AlphaFoldDB" id="A0A3M8CVB6"/>
<evidence type="ECO:0000313" key="5">
    <source>
        <dbReference type="EMBL" id="RNB79197.1"/>
    </source>
</evidence>
<evidence type="ECO:0000256" key="3">
    <source>
        <dbReference type="SAM" id="MobiDB-lite"/>
    </source>
</evidence>
<name>A0A3M8CVB6_9BACL</name>